<keyword evidence="3" id="KW-1185">Reference proteome</keyword>
<dbReference type="EMBL" id="JBHTLX010000030">
    <property type="protein sequence ID" value="MFD1250959.1"/>
    <property type="molecule type" value="Genomic_DNA"/>
</dbReference>
<comment type="caution">
    <text evidence="2">The sequence shown here is derived from an EMBL/GenBank/DDBJ whole genome shotgun (WGS) entry which is preliminary data.</text>
</comment>
<sequence length="118" mass="12508">MSYEMYEPNDGSAPAASAGPGGLAGLGDEGPWRVAVEYSNGGESKPPTVVVIGRTLYPTRGEAMQAARRTASEYNPPDPWSPRGREVFRDGPDGFLVLIQGATTTFHMSVRIVAPVGQ</sequence>
<dbReference type="RefSeq" id="WP_367921037.1">
    <property type="nucleotide sequence ID" value="NZ_BAABAC010000039.1"/>
</dbReference>
<evidence type="ECO:0000256" key="1">
    <source>
        <dbReference type="SAM" id="MobiDB-lite"/>
    </source>
</evidence>
<evidence type="ECO:0000313" key="2">
    <source>
        <dbReference type="EMBL" id="MFD1250959.1"/>
    </source>
</evidence>
<proteinExistence type="predicted"/>
<reference evidence="3" key="1">
    <citation type="journal article" date="2019" name="Int. J. Syst. Evol. Microbiol.">
        <title>The Global Catalogue of Microorganisms (GCM) 10K type strain sequencing project: providing services to taxonomists for standard genome sequencing and annotation.</title>
        <authorList>
            <consortium name="The Broad Institute Genomics Platform"/>
            <consortium name="The Broad Institute Genome Sequencing Center for Infectious Disease"/>
            <person name="Wu L."/>
            <person name="Ma J."/>
        </authorList>
    </citation>
    <scope>NUCLEOTIDE SEQUENCE [LARGE SCALE GENOMIC DNA]</scope>
    <source>
        <strain evidence="3">CCUG 52478</strain>
    </source>
</reference>
<evidence type="ECO:0000313" key="3">
    <source>
        <dbReference type="Proteomes" id="UP001597229"/>
    </source>
</evidence>
<name>A0ABW3W6Z3_9ACTN</name>
<accession>A0ABW3W6Z3</accession>
<gene>
    <name evidence="2" type="ORF">ACFQ3F_24420</name>
</gene>
<protein>
    <submittedName>
        <fullName evidence="2">Uncharacterized protein</fullName>
    </submittedName>
</protein>
<feature type="region of interest" description="Disordered" evidence="1">
    <location>
        <begin position="1"/>
        <end position="26"/>
    </location>
</feature>
<organism evidence="2 3">
    <name type="scientific">Nocardioides ginsengisoli</name>
    <dbReference type="NCBI Taxonomy" id="363868"/>
    <lineage>
        <taxon>Bacteria</taxon>
        <taxon>Bacillati</taxon>
        <taxon>Actinomycetota</taxon>
        <taxon>Actinomycetes</taxon>
        <taxon>Propionibacteriales</taxon>
        <taxon>Nocardioidaceae</taxon>
        <taxon>Nocardioides</taxon>
    </lineage>
</organism>
<dbReference type="Proteomes" id="UP001597229">
    <property type="component" value="Unassembled WGS sequence"/>
</dbReference>